<keyword evidence="3" id="KW-1185">Reference proteome</keyword>
<dbReference type="eggNOG" id="COG4951">
    <property type="taxonomic scope" value="Bacteria"/>
</dbReference>
<proteinExistence type="predicted"/>
<accession>C4XPZ2</accession>
<dbReference type="HOGENOM" id="CLU_307915_0_0_7"/>
<dbReference type="InterPro" id="IPR054347">
    <property type="entry name" value="TOTE_primase"/>
</dbReference>
<dbReference type="InterPro" id="IPR014820">
    <property type="entry name" value="PriCT_1"/>
</dbReference>
<dbReference type="EMBL" id="AP010904">
    <property type="protein sequence ID" value="BAH77692.1"/>
    <property type="molecule type" value="Genomic_DNA"/>
</dbReference>
<evidence type="ECO:0000313" key="2">
    <source>
        <dbReference type="EMBL" id="BAH77692.1"/>
    </source>
</evidence>
<gene>
    <name evidence="2" type="ordered locus">DMR_42010</name>
</gene>
<feature type="domain" description="Primase C-terminal 1" evidence="1">
    <location>
        <begin position="299"/>
        <end position="365"/>
    </location>
</feature>
<sequence length="959" mass="104593">MTMCPSNKTEYRSSKLTSTTCKVSKLMDISILHQAVYNNFRGREDVIAKKSAKKKPDGKLAWYPYCQNSFKEGACPRIGGKRQSCITCEAQQFHGYTPEIVQQHIKGDLIIGIYPLLKDSRCWFIAADFDNHAGTSDPYKDVMSYAGQLLGAGLTPYVLRSTSGTGYHVYVFFSSPVPAWKARVVVGWVLQASGALGGKNSGESFDCFFPKQDTLDDKGLGNLIALPFQGEASEKGHTLLLDPATDYQDVFADQVAALNSIVRSDEANLDALIAAHQLERPVDNTGKAQAKLMRMEPTTTLPGFIPERARNNTLFCFACSLQAKGYADDDIRGVVHERNITECQPPLPLEEVDSIIAGVLTRYPKGSKKGANGNGSEVPIQCSKRVLDVLLDAPVQGDAVVPPRYALGVDGVFEIREKQYDLLMPVPLVVSLRMKDIVTKNEIVEVAWLRDGCWEHHQVPKRTIADSKDLLGLADKGLLVTSSNARDVIDYLYAYEVANLKAIQVQSCSGQLGWQAQDSFLWGAKQLVPNDVVGATDVTFVARDDGDRQFAEGLVSKGNLENWVAMVNKVSQFDPVFIVVMASLAAPFLQVLDAANFVLDLAGETSKGKTTSERLAAAAWGDPIDGSSTSIILNWAATPVFMERRASLLNGIPLILDDTKTASSPETVAAFVYSFGAGRAKGRGSIKGTQQSPTYSTILITSGEQSITDIASSHGGVAARALSLWGAPFGDGDNSALVNELEQVVAENHGHAGPRVVQFILDHRDEWPLWKEAYRESIQFWTTTTEGNSPSKRLSKSIAFLSVVIPLVHAAIPELQIAKPMREVLKGLLVAVNQGAQQADRAKEALKTVWEWAVSNPTKFWEQHRGDSNERHLEPHQGWAGRWETGKAPYIGFTGKALGNILGVSEVATMTKTWSDRGWLKQSSSKGLQVNTRVNGSLVGLYVVPLATFESILGLGDQE</sequence>
<dbReference type="Proteomes" id="UP000009071">
    <property type="component" value="Chromosome"/>
</dbReference>
<protein>
    <recommendedName>
        <fullName evidence="1">Primase C-terminal 1 domain-containing protein</fullName>
    </recommendedName>
</protein>
<organism evidence="2 3">
    <name type="scientific">Solidesulfovibrio magneticus (strain ATCC 700980 / DSM 13731 / RS-1)</name>
    <name type="common">Desulfovibrio magneticus</name>
    <dbReference type="NCBI Taxonomy" id="573370"/>
    <lineage>
        <taxon>Bacteria</taxon>
        <taxon>Pseudomonadati</taxon>
        <taxon>Thermodesulfobacteriota</taxon>
        <taxon>Desulfovibrionia</taxon>
        <taxon>Desulfovibrionales</taxon>
        <taxon>Desulfovibrionaceae</taxon>
        <taxon>Solidesulfovibrio</taxon>
    </lineage>
</organism>
<name>C4XPZ2_SOLM1</name>
<dbReference type="SMART" id="SM00942">
    <property type="entry name" value="PriCT_1"/>
    <property type="match status" value="1"/>
</dbReference>
<dbReference type="Pfam" id="PF06048">
    <property type="entry name" value="DUF927"/>
    <property type="match status" value="1"/>
</dbReference>
<reference evidence="2 3" key="1">
    <citation type="journal article" date="2009" name="Genome Res.">
        <title>Whole genome sequence of Desulfovibrio magneticus strain RS-1 revealed common gene clusters in magnetotactic bacteria.</title>
        <authorList>
            <person name="Nakazawa H."/>
            <person name="Arakaki A."/>
            <person name="Narita-Yamada S."/>
            <person name="Yashiro I."/>
            <person name="Jinno K."/>
            <person name="Aoki N."/>
            <person name="Tsuruyama A."/>
            <person name="Okamura Y."/>
            <person name="Tanikawa S."/>
            <person name="Fujita N."/>
            <person name="Takeyama H."/>
            <person name="Matsunaga T."/>
        </authorList>
    </citation>
    <scope>NUCLEOTIDE SEQUENCE [LARGE SCALE GENOMIC DNA]</scope>
    <source>
        <strain evidence="3">ATCC 700980 / DSM 13731 / RS-1</strain>
    </source>
</reference>
<dbReference type="InterPro" id="IPR009270">
    <property type="entry name" value="DUF927"/>
</dbReference>
<dbReference type="KEGG" id="dma:DMR_42010"/>
<evidence type="ECO:0000259" key="1">
    <source>
        <dbReference type="SMART" id="SM00942"/>
    </source>
</evidence>
<evidence type="ECO:0000313" key="3">
    <source>
        <dbReference type="Proteomes" id="UP000009071"/>
    </source>
</evidence>
<dbReference type="Pfam" id="PF08708">
    <property type="entry name" value="PriCT_1"/>
    <property type="match status" value="1"/>
</dbReference>
<dbReference type="eggNOG" id="COG5519">
    <property type="taxonomic scope" value="Bacteria"/>
</dbReference>
<dbReference type="Pfam" id="PF22548">
    <property type="entry name" value="AEP-TOTE"/>
    <property type="match status" value="1"/>
</dbReference>
<dbReference type="AlphaFoldDB" id="C4XPZ2"/>